<evidence type="ECO:0000313" key="2">
    <source>
        <dbReference type="EMBL" id="EHQ05860.1"/>
    </source>
</evidence>
<evidence type="ECO:0000313" key="3">
    <source>
        <dbReference type="Proteomes" id="UP000005737"/>
    </source>
</evidence>
<dbReference type="RefSeq" id="WP_002770870.1">
    <property type="nucleotide sequence ID" value="NZ_JH597773.1"/>
</dbReference>
<dbReference type="STRING" id="183.GCA_002009735_01815"/>
<proteinExistence type="predicted"/>
<feature type="region of interest" description="Disordered" evidence="1">
    <location>
        <begin position="1"/>
        <end position="52"/>
    </location>
</feature>
<reference evidence="2 3" key="1">
    <citation type="submission" date="2011-10" db="EMBL/GenBank/DDBJ databases">
        <title>The Improved High-Quality Draft genome of Leptonema illini DSM 21528.</title>
        <authorList>
            <consortium name="US DOE Joint Genome Institute (JGI-PGF)"/>
            <person name="Lucas S."/>
            <person name="Copeland A."/>
            <person name="Lapidus A."/>
            <person name="Glavina del Rio T."/>
            <person name="Dalin E."/>
            <person name="Tice H."/>
            <person name="Bruce D."/>
            <person name="Goodwin L."/>
            <person name="Pitluck S."/>
            <person name="Peters L."/>
            <person name="Mikhailova N."/>
            <person name="Held B."/>
            <person name="Kyrpides N."/>
            <person name="Mavromatis K."/>
            <person name="Ivanova N."/>
            <person name="Markowitz V."/>
            <person name="Cheng J.-F."/>
            <person name="Hugenholtz P."/>
            <person name="Woyke T."/>
            <person name="Wu D."/>
            <person name="Gronow S."/>
            <person name="Wellnitz S."/>
            <person name="Brambilla E.-M."/>
            <person name="Klenk H.-P."/>
            <person name="Eisen J.A."/>
        </authorList>
    </citation>
    <scope>NUCLEOTIDE SEQUENCE [LARGE SCALE GENOMIC DNA]</scope>
    <source>
        <strain evidence="2 3">DSM 21528</strain>
    </source>
</reference>
<organism evidence="2 3">
    <name type="scientific">Leptonema illini DSM 21528</name>
    <dbReference type="NCBI Taxonomy" id="929563"/>
    <lineage>
        <taxon>Bacteria</taxon>
        <taxon>Pseudomonadati</taxon>
        <taxon>Spirochaetota</taxon>
        <taxon>Spirochaetia</taxon>
        <taxon>Leptospirales</taxon>
        <taxon>Leptospiraceae</taxon>
        <taxon>Leptonema</taxon>
    </lineage>
</organism>
<sequence>MQNPLQDFDRKGDASSRPGFTGARAGSLSHGLERSSTKVSDPGIRAPLGSGSAPVEVARTDLQVSTGSVPAFRPETPAYEGMRIDVDLLPSLSEAPEILFFEEKISEKERREKQRRGSHLPFLTVRWQEAVLVFRANDTDFRRMSLEWNGPLLEEGKAFFELLLRLKEYGIEEIYRNGRLISMERQA</sequence>
<dbReference type="Proteomes" id="UP000005737">
    <property type="component" value="Unassembled WGS sequence"/>
</dbReference>
<name>H2CH18_9LEPT</name>
<evidence type="ECO:0000256" key="1">
    <source>
        <dbReference type="SAM" id="MobiDB-lite"/>
    </source>
</evidence>
<dbReference type="EMBL" id="JH597773">
    <property type="protein sequence ID" value="EHQ05860.1"/>
    <property type="molecule type" value="Genomic_DNA"/>
</dbReference>
<dbReference type="AlphaFoldDB" id="H2CH18"/>
<keyword evidence="3" id="KW-1185">Reference proteome</keyword>
<accession>H2CH18</accession>
<dbReference type="HOGENOM" id="CLU_1446029_0_0_12"/>
<protein>
    <submittedName>
        <fullName evidence="2">Uncharacterized protein</fullName>
    </submittedName>
</protein>
<gene>
    <name evidence="2" type="ORF">Lepil_1166</name>
</gene>